<dbReference type="EMBL" id="JABXBU010002230">
    <property type="protein sequence ID" value="KAF8767679.1"/>
    <property type="molecule type" value="Genomic_DNA"/>
</dbReference>
<dbReference type="GO" id="GO:0051959">
    <property type="term" value="F:dynein light intermediate chain binding"/>
    <property type="evidence" value="ECO:0007669"/>
    <property type="project" value="InterPro"/>
</dbReference>
<name>A0A8T0E770_ARGBR</name>
<accession>A0A8T0E770</accession>
<sequence>MTTPESEDSRIEHIQITSQQVLNYDISHWKELIWKEENQAILKDFFDTPATILLLVYFDKNDKLTFSIELPKRPPLSPKMCFFLKNNIVISMENYKEEIIFGNICDFPLIQYQELFGKVIAPIFCNPKNNSRWPDEIAQDIGNHFQDFKTILSYHIGLAEEKTFLMIPERAKLIQNFDIDGMSESNSFDWKLRNILNSITCMLSDWIPIVEEVLELTPEHILSQIDQGPNSEILFWQERMNNLEYIYAQINDPLVQKMALALEKTKNCHFPNFKLLLQEVAEGLDEAREICENFTAMSVKLEELDSSSVPDLIDLLPNTLELITSSWMQSKYYRSVPSRIIVLVQKICCLLIEKINHFLDPMNLFKSDRDNAKNNMKLSLDIVNLFLKSYYECRERAEHSDSKTKLYPWEFPDERIFSHFENFIQRLEDIHEIFLAAEVYFNIPCQKLTSIQQSSYKKRLKELQSKFAEIYKLFEFSSYNVLDLHCVGFVEDFDTFSIKLKELDPKLGIVVGQLCLVSSPVEDAFKIIDIFQDVLRRPLAEKEFRKLISSHISNIYADFLHAKHSYRNFITLLEKSNDNFIYKNLSWFSGSMQWSKDLQKKLTSPVEELQKVEQYFVESDEYKYTLGINEEMKDLLLKFEEYILEKWKDELNKLDKKMDENLFLSDSEGQMLLNFDTKISEVAYEIHYLKQIKKENLLPDKVQKYDKNFKSLLLAQSLLACSIRWYNDLNQNLVEYERKLVFKQWNEIESLLKQGQSKTWNSDDLLDYSEELHDLIKSVHEIVVRTKENVTEVEKLIKTWSQIPIYVRETPSSFMTFINLKTPEYEKQIENIIVTAQRMKQVLQENLELFKSNPNSGEWKSYTSYLETMIEEGLTDTIRCSLQYILKNTDPQNKKIDPFYKVSMHLEEDIVFKPSLKYQKEGSLFNIFESVLEQIYSLSNAIKCLSKTDSTYYDFISQNEELASLKSSIMKNISSGANKALIEAEKFKKYSALWLKDINEVLEDFVLHGPMMETEIEDEDEFIEETVFELKPPTEEEFRNEIAQFDQLYRKLDDIPPLIEIESWLLLDAISFKESLLNLIRVWTSTYKKKLTELKSLGKLRKIEDEGDL</sequence>
<reference evidence="2" key="1">
    <citation type="journal article" date="2020" name="bioRxiv">
        <title>Chromosome-level reference genome of the European wasp spider Argiope bruennichi: a resource for studies on range expansion and evolutionary adaptation.</title>
        <authorList>
            <person name="Sheffer M.M."/>
            <person name="Hoppe A."/>
            <person name="Krehenwinkel H."/>
            <person name="Uhl G."/>
            <person name="Kuss A.W."/>
            <person name="Jensen L."/>
            <person name="Jensen C."/>
            <person name="Gillespie R.G."/>
            <person name="Hoff K.J."/>
            <person name="Prost S."/>
        </authorList>
    </citation>
    <scope>NUCLEOTIDE SEQUENCE</scope>
</reference>
<reference evidence="2" key="2">
    <citation type="submission" date="2020-06" db="EMBL/GenBank/DDBJ databases">
        <authorList>
            <person name="Sheffer M."/>
        </authorList>
    </citation>
    <scope>NUCLEOTIDE SEQUENCE</scope>
</reference>
<dbReference type="Pfam" id="PF08385">
    <property type="entry name" value="DHC_N1"/>
    <property type="match status" value="1"/>
</dbReference>
<dbReference type="GO" id="GO:0045505">
    <property type="term" value="F:dynein intermediate chain binding"/>
    <property type="evidence" value="ECO:0007669"/>
    <property type="project" value="InterPro"/>
</dbReference>
<evidence type="ECO:0000259" key="1">
    <source>
        <dbReference type="Pfam" id="PF08385"/>
    </source>
</evidence>
<dbReference type="GO" id="GO:0005858">
    <property type="term" value="C:axonemal dynein complex"/>
    <property type="evidence" value="ECO:0007669"/>
    <property type="project" value="TreeGrafter"/>
</dbReference>
<dbReference type="GO" id="GO:0007018">
    <property type="term" value="P:microtubule-based movement"/>
    <property type="evidence" value="ECO:0007669"/>
    <property type="project" value="InterPro"/>
</dbReference>
<comment type="caution">
    <text evidence="2">The sequence shown here is derived from an EMBL/GenBank/DDBJ whole genome shotgun (WGS) entry which is preliminary data.</text>
</comment>
<evidence type="ECO:0000313" key="2">
    <source>
        <dbReference type="EMBL" id="KAF8767679.1"/>
    </source>
</evidence>
<protein>
    <submittedName>
        <fullName evidence="2">Dynein beta chain like protein</fullName>
    </submittedName>
</protein>
<gene>
    <name evidence="2" type="ORF">HNY73_020598</name>
</gene>
<feature type="domain" description="Dynein heavy chain tail" evidence="1">
    <location>
        <begin position="197"/>
        <end position="768"/>
    </location>
</feature>
<dbReference type="InterPro" id="IPR026983">
    <property type="entry name" value="DHC"/>
</dbReference>
<dbReference type="AlphaFoldDB" id="A0A8T0E770"/>
<evidence type="ECO:0000313" key="3">
    <source>
        <dbReference type="Proteomes" id="UP000807504"/>
    </source>
</evidence>
<keyword evidence="3" id="KW-1185">Reference proteome</keyword>
<organism evidence="2 3">
    <name type="scientific">Argiope bruennichi</name>
    <name type="common">Wasp spider</name>
    <name type="synonym">Aranea bruennichi</name>
    <dbReference type="NCBI Taxonomy" id="94029"/>
    <lineage>
        <taxon>Eukaryota</taxon>
        <taxon>Metazoa</taxon>
        <taxon>Ecdysozoa</taxon>
        <taxon>Arthropoda</taxon>
        <taxon>Chelicerata</taxon>
        <taxon>Arachnida</taxon>
        <taxon>Araneae</taxon>
        <taxon>Araneomorphae</taxon>
        <taxon>Entelegynae</taxon>
        <taxon>Araneoidea</taxon>
        <taxon>Araneidae</taxon>
        <taxon>Argiope</taxon>
    </lineage>
</organism>
<dbReference type="PANTHER" id="PTHR46532:SF11">
    <property type="entry name" value="DYNEIN AXONEMAL HEAVY CHAIN 12"/>
    <property type="match status" value="1"/>
</dbReference>
<dbReference type="Proteomes" id="UP000807504">
    <property type="component" value="Unassembled WGS sequence"/>
</dbReference>
<dbReference type="InterPro" id="IPR013594">
    <property type="entry name" value="Dynein_heavy_tail"/>
</dbReference>
<proteinExistence type="predicted"/>
<dbReference type="PANTHER" id="PTHR46532">
    <property type="entry name" value="MALE FERTILITY FACTOR KL5"/>
    <property type="match status" value="1"/>
</dbReference>